<reference evidence="2 3" key="1">
    <citation type="submission" date="2024-09" db="EMBL/GenBank/DDBJ databases">
        <authorList>
            <person name="Sun Q."/>
            <person name="Mori K."/>
        </authorList>
    </citation>
    <scope>NUCLEOTIDE SEQUENCE [LARGE SCALE GENOMIC DNA]</scope>
    <source>
        <strain evidence="2 3">JCM 13503</strain>
    </source>
</reference>
<gene>
    <name evidence="2" type="ORF">ACFFLM_04450</name>
</gene>
<proteinExistence type="predicted"/>
<evidence type="ECO:0000259" key="1">
    <source>
        <dbReference type="Pfam" id="PF02026"/>
    </source>
</evidence>
<keyword evidence="3" id="KW-1185">Reference proteome</keyword>
<dbReference type="Gene3D" id="6.20.350.10">
    <property type="match status" value="1"/>
</dbReference>
<feature type="domain" description="Ryanodine receptor Ryr" evidence="1">
    <location>
        <begin position="58"/>
        <end position="105"/>
    </location>
</feature>
<evidence type="ECO:0000313" key="2">
    <source>
        <dbReference type="EMBL" id="MFB9991233.1"/>
    </source>
</evidence>
<dbReference type="RefSeq" id="WP_380005956.1">
    <property type="nucleotide sequence ID" value="NZ_JBHLYR010000013.1"/>
</dbReference>
<accession>A0ABV6AUP7</accession>
<evidence type="ECO:0000313" key="3">
    <source>
        <dbReference type="Proteomes" id="UP001589733"/>
    </source>
</evidence>
<protein>
    <submittedName>
        <fullName evidence="2">RyR domain-containing protein</fullName>
    </submittedName>
</protein>
<dbReference type="EMBL" id="JBHLYR010000013">
    <property type="protein sequence ID" value="MFB9991233.1"/>
    <property type="molecule type" value="Genomic_DNA"/>
</dbReference>
<dbReference type="Pfam" id="PF02026">
    <property type="entry name" value="RyR"/>
    <property type="match status" value="1"/>
</dbReference>
<comment type="caution">
    <text evidence="2">The sequence shown here is derived from an EMBL/GenBank/DDBJ whole genome shotgun (WGS) entry which is preliminary data.</text>
</comment>
<dbReference type="InterPro" id="IPR003032">
    <property type="entry name" value="Ryanodine_rcpt"/>
</dbReference>
<organism evidence="2 3">
    <name type="scientific">Deinococcus oregonensis</name>
    <dbReference type="NCBI Taxonomy" id="1805970"/>
    <lineage>
        <taxon>Bacteria</taxon>
        <taxon>Thermotogati</taxon>
        <taxon>Deinococcota</taxon>
        <taxon>Deinococci</taxon>
        <taxon>Deinococcales</taxon>
        <taxon>Deinococcaceae</taxon>
        <taxon>Deinococcus</taxon>
    </lineage>
</organism>
<dbReference type="Proteomes" id="UP001589733">
    <property type="component" value="Unassembled WGS sequence"/>
</dbReference>
<sequence length="201" mass="22135">MTKSLLLTALLAQIAHETNRAYCQSIGDTSQPSWDAAPDWQKESAMKGIEGALAGNTPEQQHQSWYAHKEADGWVYGEVKDPDAKRHPCMVPYAELPAEQQRKDHLYSAVVKAAFGALTDEQQAPERKVATRAKFTVTGVNPDQGTVNFHPVYSDDPNSENARFFAATPNGEITLRLVRTGVLANFTPGEAFYVDFTPAPK</sequence>
<name>A0ABV6AUP7_9DEIO</name>